<dbReference type="InterPro" id="IPR043736">
    <property type="entry name" value="DUF5681"/>
</dbReference>
<evidence type="ECO:0000256" key="1">
    <source>
        <dbReference type="SAM" id="MobiDB-lite"/>
    </source>
</evidence>
<feature type="region of interest" description="Disordered" evidence="1">
    <location>
        <begin position="1"/>
        <end position="50"/>
    </location>
</feature>
<name>A0A2H0RA22_UNCKA</name>
<dbReference type="AlphaFoldDB" id="A0A2H0RA22"/>
<organism evidence="3 4">
    <name type="scientific">candidate division WWE3 bacterium CG10_big_fil_rev_8_21_14_0_10_32_10</name>
    <dbReference type="NCBI Taxonomy" id="1975090"/>
    <lineage>
        <taxon>Bacteria</taxon>
        <taxon>Katanobacteria</taxon>
    </lineage>
</organism>
<evidence type="ECO:0000259" key="2">
    <source>
        <dbReference type="Pfam" id="PF18932"/>
    </source>
</evidence>
<evidence type="ECO:0000313" key="4">
    <source>
        <dbReference type="Proteomes" id="UP000230214"/>
    </source>
</evidence>
<proteinExistence type="predicted"/>
<accession>A0A2H0RA22</accession>
<gene>
    <name evidence="3" type="ORF">COV24_02970</name>
</gene>
<evidence type="ECO:0000313" key="3">
    <source>
        <dbReference type="EMBL" id="PIR43381.1"/>
    </source>
</evidence>
<sequence length="141" mass="16062">MVNQFVPSSDQDGENRSSDGTFATGNNANPTGIGGWEKGQSGNPGGRPKNEQRIAYWLQFFKNLTFKEFKEYFKYKSEDEIYVAGVLAYERIRRAKEDLKEFKEVVDRTEGKAPQTLIHEDGFFSADKLIVEVVNPTNKEQ</sequence>
<dbReference type="Pfam" id="PF18932">
    <property type="entry name" value="DUF5681"/>
    <property type="match status" value="1"/>
</dbReference>
<dbReference type="Proteomes" id="UP000230214">
    <property type="component" value="Unassembled WGS sequence"/>
</dbReference>
<comment type="caution">
    <text evidence="3">The sequence shown here is derived from an EMBL/GenBank/DDBJ whole genome shotgun (WGS) entry which is preliminary data.</text>
</comment>
<protein>
    <recommendedName>
        <fullName evidence="2">DUF5681 domain-containing protein</fullName>
    </recommendedName>
</protein>
<reference evidence="3 4" key="1">
    <citation type="submission" date="2017-09" db="EMBL/GenBank/DDBJ databases">
        <title>Depth-based differentiation of microbial function through sediment-hosted aquifers and enrichment of novel symbionts in the deep terrestrial subsurface.</title>
        <authorList>
            <person name="Probst A.J."/>
            <person name="Ladd B."/>
            <person name="Jarett J.K."/>
            <person name="Geller-Mcgrath D.E."/>
            <person name="Sieber C.M."/>
            <person name="Emerson J.B."/>
            <person name="Anantharaman K."/>
            <person name="Thomas B.C."/>
            <person name="Malmstrom R."/>
            <person name="Stieglmeier M."/>
            <person name="Klingl A."/>
            <person name="Woyke T."/>
            <person name="Ryan C.M."/>
            <person name="Banfield J.F."/>
        </authorList>
    </citation>
    <scope>NUCLEOTIDE SEQUENCE [LARGE SCALE GENOMIC DNA]</scope>
    <source>
        <strain evidence="3">CG10_big_fil_rev_8_21_14_0_10_32_10</strain>
    </source>
</reference>
<feature type="compositionally biased region" description="Polar residues" evidence="1">
    <location>
        <begin position="1"/>
        <end position="10"/>
    </location>
</feature>
<feature type="domain" description="DUF5681" evidence="2">
    <location>
        <begin position="36"/>
        <end position="110"/>
    </location>
</feature>
<dbReference type="EMBL" id="PCXU01000025">
    <property type="protein sequence ID" value="PIR43381.1"/>
    <property type="molecule type" value="Genomic_DNA"/>
</dbReference>
<feature type="compositionally biased region" description="Polar residues" evidence="1">
    <location>
        <begin position="18"/>
        <end position="30"/>
    </location>
</feature>
<feature type="compositionally biased region" description="Gly residues" evidence="1">
    <location>
        <begin position="32"/>
        <end position="45"/>
    </location>
</feature>